<dbReference type="GO" id="GO:0032259">
    <property type="term" value="P:methylation"/>
    <property type="evidence" value="ECO:0007669"/>
    <property type="project" value="UniProtKB-KW"/>
</dbReference>
<dbReference type="GO" id="GO:0009821">
    <property type="term" value="P:alkaloid biosynthetic process"/>
    <property type="evidence" value="ECO:0007669"/>
    <property type="project" value="UniProtKB-ARBA"/>
</dbReference>
<dbReference type="OrthoDB" id="2410195at2759"/>
<reference evidence="10" key="1">
    <citation type="journal article" date="2014" name="Science">
        <title>The coffee genome provides insight into the convergent evolution of caffeine biosynthesis.</title>
        <authorList>
            <person name="Denoeud F."/>
            <person name="Carretero-Paulet L."/>
            <person name="Dereeper A."/>
            <person name="Droc G."/>
            <person name="Guyot R."/>
            <person name="Pietrella M."/>
            <person name="Zheng C."/>
            <person name="Alberti A."/>
            <person name="Anthony F."/>
            <person name="Aprea G."/>
            <person name="Aury J.M."/>
            <person name="Bento P."/>
            <person name="Bernard M."/>
            <person name="Bocs S."/>
            <person name="Campa C."/>
            <person name="Cenci A."/>
            <person name="Combes M.C."/>
            <person name="Crouzillat D."/>
            <person name="Da Silva C."/>
            <person name="Daddiego L."/>
            <person name="De Bellis F."/>
            <person name="Dussert S."/>
            <person name="Garsmeur O."/>
            <person name="Gayraud T."/>
            <person name="Guignon V."/>
            <person name="Jahn K."/>
            <person name="Jamilloux V."/>
            <person name="Joet T."/>
            <person name="Labadie K."/>
            <person name="Lan T."/>
            <person name="Leclercq J."/>
            <person name="Lepelley M."/>
            <person name="Leroy T."/>
            <person name="Li L.T."/>
            <person name="Librado P."/>
            <person name="Lopez L."/>
            <person name="Munoz A."/>
            <person name="Noel B."/>
            <person name="Pallavicini A."/>
            <person name="Perrotta G."/>
            <person name="Poncet V."/>
            <person name="Pot D."/>
            <person name="Priyono X."/>
            <person name="Rigoreau M."/>
            <person name="Rouard M."/>
            <person name="Rozas J."/>
            <person name="Tranchant-Dubreuil C."/>
            <person name="VanBuren R."/>
            <person name="Zhang Q."/>
            <person name="Andrade A.C."/>
            <person name="Argout X."/>
            <person name="Bertrand B."/>
            <person name="de Kochko A."/>
            <person name="Graziosi G."/>
            <person name="Henry R.J."/>
            <person name="Jayarama X."/>
            <person name="Ming R."/>
            <person name="Nagai C."/>
            <person name="Rounsley S."/>
            <person name="Sankoff D."/>
            <person name="Giuliano G."/>
            <person name="Albert V.A."/>
            <person name="Wincker P."/>
            <person name="Lashermes P."/>
        </authorList>
    </citation>
    <scope>NUCLEOTIDE SEQUENCE [LARGE SCALE GENOMIC DNA]</scope>
    <source>
        <strain evidence="10">cv. DH200-94</strain>
    </source>
</reference>
<dbReference type="InterPro" id="IPR036390">
    <property type="entry name" value="WH_DNA-bd_sf"/>
</dbReference>
<keyword evidence="10" id="KW-1185">Reference proteome</keyword>
<accession>A0A068VPF0</accession>
<gene>
    <name evidence="9" type="ORF">GSCOC_T00010869001</name>
</gene>
<dbReference type="CDD" id="cd02440">
    <property type="entry name" value="AdoMet_MTases"/>
    <property type="match status" value="1"/>
</dbReference>
<dbReference type="Gene3D" id="3.40.50.150">
    <property type="entry name" value="Vaccinia Virus protein VP39"/>
    <property type="match status" value="1"/>
</dbReference>
<proteinExistence type="predicted"/>
<dbReference type="Gramene" id="CDP21583">
    <property type="protein sequence ID" value="CDP21583"/>
    <property type="gene ID" value="GSCOC_T00010869001"/>
</dbReference>
<evidence type="ECO:0000256" key="2">
    <source>
        <dbReference type="ARBA" id="ARBA00022603"/>
    </source>
</evidence>
<sequence length="307" mass="34650">MDLARNLGDHGGEFFQAQAHIWNHIFNFINSMSLKCAIQLGIPDIIHKHGQPMTLDQLIDALPIKNAKAPFIYRLMRILIHSGFFNSDESPFYTCHGRPLWELAGHEPRLNQFFNEAMASDARLVSSLVIKDYKHVFEGLNSLVDVGGGTGTFAEAIADAFPRLKCTVLDLPHVVNGLESKNLAYVGGDMFEAIPPADTVLLKWILHDWSDEECVQILRKCKEAIPSKEKGGKVIIIDILLKSQQKGDDDHEAIETQLLFDMLMMVLLKGRERNEKDWAKLFFGAGFNDYKITAALGLRSIIEVYYY</sequence>
<dbReference type="OMA" id="GAGFNDY"/>
<dbReference type="FunFam" id="3.40.50.150:FF:000057">
    <property type="entry name" value="O-methyltransferase ZRP4"/>
    <property type="match status" value="1"/>
</dbReference>
<dbReference type="InParanoid" id="A0A068VPF0"/>
<dbReference type="GO" id="GO:0008757">
    <property type="term" value="F:S-adenosylmethionine-dependent methyltransferase activity"/>
    <property type="evidence" value="ECO:0007669"/>
    <property type="project" value="UniProtKB-ARBA"/>
</dbReference>
<keyword evidence="3" id="KW-0808">Transferase</keyword>
<name>A0A068VPF0_COFCA</name>
<dbReference type="EMBL" id="HG744170">
    <property type="protein sequence ID" value="CDP21583.1"/>
    <property type="molecule type" value="Genomic_DNA"/>
</dbReference>
<dbReference type="PANTHER" id="PTHR11746">
    <property type="entry name" value="O-METHYLTRANSFERASE"/>
    <property type="match status" value="1"/>
</dbReference>
<dbReference type="Gene3D" id="1.10.10.10">
    <property type="entry name" value="Winged helix-like DNA-binding domain superfamily/Winged helix DNA-binding domain"/>
    <property type="match status" value="1"/>
</dbReference>
<feature type="active site" description="Proton acceptor" evidence="7">
    <location>
        <position position="207"/>
    </location>
</feature>
<evidence type="ECO:0000256" key="6">
    <source>
        <dbReference type="ARBA" id="ARBA00093595"/>
    </source>
</evidence>
<dbReference type="SUPFAM" id="SSF53335">
    <property type="entry name" value="S-adenosyl-L-methionine-dependent methyltransferases"/>
    <property type="match status" value="1"/>
</dbReference>
<dbReference type="STRING" id="49390.A0A068VPF0"/>
<dbReference type="SUPFAM" id="SSF46785">
    <property type="entry name" value="Winged helix' DNA-binding domain"/>
    <property type="match status" value="1"/>
</dbReference>
<organism evidence="9 10">
    <name type="scientific">Coffea canephora</name>
    <name type="common">Robusta coffee</name>
    <dbReference type="NCBI Taxonomy" id="49390"/>
    <lineage>
        <taxon>Eukaryota</taxon>
        <taxon>Viridiplantae</taxon>
        <taxon>Streptophyta</taxon>
        <taxon>Embryophyta</taxon>
        <taxon>Tracheophyta</taxon>
        <taxon>Spermatophyta</taxon>
        <taxon>Magnoliopsida</taxon>
        <taxon>eudicotyledons</taxon>
        <taxon>Gunneridae</taxon>
        <taxon>Pentapetalae</taxon>
        <taxon>asterids</taxon>
        <taxon>lamiids</taxon>
        <taxon>Gentianales</taxon>
        <taxon>Rubiaceae</taxon>
        <taxon>Ixoroideae</taxon>
        <taxon>Gardenieae complex</taxon>
        <taxon>Bertiereae - Coffeeae clade</taxon>
        <taxon>Coffeeae</taxon>
        <taxon>Coffea</taxon>
    </lineage>
</organism>
<evidence type="ECO:0000313" key="9">
    <source>
        <dbReference type="EMBL" id="CDP21583.1"/>
    </source>
</evidence>
<dbReference type="InterPro" id="IPR029063">
    <property type="entry name" value="SAM-dependent_MTases_sf"/>
</dbReference>
<protein>
    <recommendedName>
        <fullName evidence="6">7'-O-demethylcephaeline methyltransferase</fullName>
        <ecNumber evidence="6">2.1.1.395</ecNumber>
    </recommendedName>
</protein>
<feature type="domain" description="O-methyltransferase C-terminal" evidence="8">
    <location>
        <begin position="88"/>
        <end position="288"/>
    </location>
</feature>
<keyword evidence="4" id="KW-0949">S-adenosyl-L-methionine</keyword>
<dbReference type="AlphaFoldDB" id="A0A068VPF0"/>
<dbReference type="PROSITE" id="PS51683">
    <property type="entry name" value="SAM_OMT_II"/>
    <property type="match status" value="1"/>
</dbReference>
<dbReference type="FunCoup" id="A0A068VPF0">
    <property type="interactions" value="487"/>
</dbReference>
<evidence type="ECO:0000256" key="4">
    <source>
        <dbReference type="ARBA" id="ARBA00022691"/>
    </source>
</evidence>
<evidence type="ECO:0000256" key="3">
    <source>
        <dbReference type="ARBA" id="ARBA00022679"/>
    </source>
</evidence>
<evidence type="ECO:0000259" key="8">
    <source>
        <dbReference type="Pfam" id="PF00891"/>
    </source>
</evidence>
<evidence type="ECO:0000313" key="10">
    <source>
        <dbReference type="Proteomes" id="UP000295252"/>
    </source>
</evidence>
<evidence type="ECO:0000256" key="7">
    <source>
        <dbReference type="PIRSR" id="PIRSR005739-1"/>
    </source>
</evidence>
<dbReference type="GO" id="GO:0046983">
    <property type="term" value="F:protein dimerization activity"/>
    <property type="evidence" value="ECO:0007669"/>
    <property type="project" value="InterPro"/>
</dbReference>
<keyword evidence="1" id="KW-0017">Alkaloid metabolism</keyword>
<dbReference type="FunFam" id="1.10.10.10:FF:000213">
    <property type="entry name" value="Coniferyl alcohol 9-O-methyltransferase"/>
    <property type="match status" value="1"/>
</dbReference>
<evidence type="ECO:0000256" key="1">
    <source>
        <dbReference type="ARBA" id="ARBA00022589"/>
    </source>
</evidence>
<dbReference type="EC" id="2.1.1.395" evidence="6"/>
<evidence type="ECO:0000256" key="5">
    <source>
        <dbReference type="ARBA" id="ARBA00093209"/>
    </source>
</evidence>
<dbReference type="PhylomeDB" id="A0A068VPF0"/>
<comment type="catalytic activity">
    <reaction evidence="5">
        <text>7'-O-demethylcephaeline + S-adenosyl-L-methionine = cephaeline + S-adenosyl-L-homocysteine + H(+)</text>
        <dbReference type="Rhea" id="RHEA:80555"/>
        <dbReference type="ChEBI" id="CHEBI:15378"/>
        <dbReference type="ChEBI" id="CHEBI:57856"/>
        <dbReference type="ChEBI" id="CHEBI:59789"/>
        <dbReference type="ChEBI" id="CHEBI:231587"/>
        <dbReference type="ChEBI" id="CHEBI:231589"/>
        <dbReference type="EC" id="2.1.1.395"/>
    </reaction>
    <physiologicalReaction direction="left-to-right" evidence="5">
        <dbReference type="Rhea" id="RHEA:80556"/>
    </physiologicalReaction>
</comment>
<dbReference type="Pfam" id="PF00891">
    <property type="entry name" value="Methyltransf_2"/>
    <property type="match status" value="1"/>
</dbReference>
<keyword evidence="2" id="KW-0489">Methyltransferase</keyword>
<dbReference type="InterPro" id="IPR001077">
    <property type="entry name" value="COMT_C"/>
</dbReference>
<dbReference type="InterPro" id="IPR016461">
    <property type="entry name" value="COMT-like"/>
</dbReference>
<dbReference type="InterPro" id="IPR036388">
    <property type="entry name" value="WH-like_DNA-bd_sf"/>
</dbReference>
<dbReference type="GO" id="GO:0008171">
    <property type="term" value="F:O-methyltransferase activity"/>
    <property type="evidence" value="ECO:0007669"/>
    <property type="project" value="InterPro"/>
</dbReference>
<dbReference type="PIRSF" id="PIRSF005739">
    <property type="entry name" value="O-mtase"/>
    <property type="match status" value="1"/>
</dbReference>
<dbReference type="Proteomes" id="UP000295252">
    <property type="component" value="Unassembled WGS sequence"/>
</dbReference>